<dbReference type="GO" id="GO:0006351">
    <property type="term" value="P:DNA-templated transcription"/>
    <property type="evidence" value="ECO:0007669"/>
    <property type="project" value="InterPro"/>
</dbReference>
<feature type="domain" description="RNA polymerase Rpb2" evidence="12">
    <location>
        <begin position="328"/>
        <end position="461"/>
    </location>
</feature>
<dbReference type="SUPFAM" id="SSF64484">
    <property type="entry name" value="beta and beta-prime subunits of DNA dependent RNA-polymerase"/>
    <property type="match status" value="2"/>
</dbReference>
<dbReference type="PANTHER" id="PTHR20856">
    <property type="entry name" value="DNA-DIRECTED RNA POLYMERASE I SUBUNIT 2"/>
    <property type="match status" value="1"/>
</dbReference>
<keyword evidence="8" id="KW-0804">Transcription</keyword>
<evidence type="ECO:0000256" key="9">
    <source>
        <dbReference type="SAM" id="MobiDB-lite"/>
    </source>
</evidence>
<dbReference type="GO" id="GO:0046872">
    <property type="term" value="F:metal ion binding"/>
    <property type="evidence" value="ECO:0007669"/>
    <property type="project" value="UniProtKB-KW"/>
</dbReference>
<feature type="domain" description="RNA polymerase Rpb2" evidence="15">
    <location>
        <begin position="643"/>
        <end position="703"/>
    </location>
</feature>
<dbReference type="Pfam" id="PF04567">
    <property type="entry name" value="RNA_pol_Rpb2_5"/>
    <property type="match status" value="1"/>
</dbReference>
<evidence type="ECO:0000256" key="1">
    <source>
        <dbReference type="ARBA" id="ARBA00006835"/>
    </source>
</evidence>
<dbReference type="InterPro" id="IPR037034">
    <property type="entry name" value="RNA_pol_Rpb2_2_sf"/>
</dbReference>
<dbReference type="PROSITE" id="PS01166">
    <property type="entry name" value="RNA_POL_BETA"/>
    <property type="match status" value="1"/>
</dbReference>
<dbReference type="Gene3D" id="3.90.1110.10">
    <property type="entry name" value="RNA polymerase Rpb2, domain 2"/>
    <property type="match status" value="1"/>
</dbReference>
<reference evidence="17" key="1">
    <citation type="journal article" date="2020" name="Nature">
        <title>Giant virus diversity and host interactions through global metagenomics.</title>
        <authorList>
            <person name="Schulz F."/>
            <person name="Roux S."/>
            <person name="Paez-Espino D."/>
            <person name="Jungbluth S."/>
            <person name="Walsh D.A."/>
            <person name="Denef V.J."/>
            <person name="McMahon K.D."/>
            <person name="Konstantinidis K.T."/>
            <person name="Eloe-Fadrosh E.A."/>
            <person name="Kyrpides N.C."/>
            <person name="Woyke T."/>
        </authorList>
    </citation>
    <scope>NUCLEOTIDE SEQUENCE</scope>
    <source>
        <strain evidence="17">GVMAG-M-3300027759-42</strain>
    </source>
</reference>
<evidence type="ECO:0000259" key="16">
    <source>
        <dbReference type="Pfam" id="PF04567"/>
    </source>
</evidence>
<dbReference type="Pfam" id="PF00562">
    <property type="entry name" value="RNA_pol_Rpb2_6"/>
    <property type="match status" value="1"/>
</dbReference>
<evidence type="ECO:0000256" key="7">
    <source>
        <dbReference type="ARBA" id="ARBA00022833"/>
    </source>
</evidence>
<evidence type="ECO:0000259" key="11">
    <source>
        <dbReference type="Pfam" id="PF04560"/>
    </source>
</evidence>
<dbReference type="EC" id="2.7.7.6" evidence="2"/>
<feature type="domain" description="DNA-directed RNA polymerase subunit 2 hybrid-binding" evidence="10">
    <location>
        <begin position="822"/>
        <end position="1191"/>
    </location>
</feature>
<dbReference type="GO" id="GO:0032549">
    <property type="term" value="F:ribonucleoside binding"/>
    <property type="evidence" value="ECO:0007669"/>
    <property type="project" value="InterPro"/>
</dbReference>
<dbReference type="Pfam" id="PF04561">
    <property type="entry name" value="RNA_pol_Rpb2_2"/>
    <property type="match status" value="1"/>
</dbReference>
<dbReference type="Gene3D" id="3.90.1800.10">
    <property type="entry name" value="RNA polymerase alpha subunit dimerisation domain"/>
    <property type="match status" value="1"/>
</dbReference>
<keyword evidence="3" id="KW-0240">DNA-directed RNA polymerase</keyword>
<keyword evidence="4" id="KW-0808">Transferase</keyword>
<keyword evidence="5" id="KW-0548">Nucleotidyltransferase</keyword>
<dbReference type="InterPro" id="IPR015712">
    <property type="entry name" value="DNA-dir_RNA_pol_su2"/>
</dbReference>
<dbReference type="Gene3D" id="2.40.50.150">
    <property type="match status" value="1"/>
</dbReference>
<feature type="domain" description="RNA polymerase Rpb2" evidence="11">
    <location>
        <begin position="1194"/>
        <end position="1306"/>
    </location>
</feature>
<feature type="region of interest" description="Disordered" evidence="9">
    <location>
        <begin position="1599"/>
        <end position="1628"/>
    </location>
</feature>
<organism evidence="17">
    <name type="scientific">viral metagenome</name>
    <dbReference type="NCBI Taxonomy" id="1070528"/>
    <lineage>
        <taxon>unclassified sequences</taxon>
        <taxon>metagenomes</taxon>
        <taxon>organismal metagenomes</taxon>
    </lineage>
</organism>
<feature type="region of interest" description="Disordered" evidence="9">
    <location>
        <begin position="1351"/>
        <end position="1371"/>
    </location>
</feature>
<protein>
    <recommendedName>
        <fullName evidence="2">DNA-directed RNA polymerase</fullName>
        <ecNumber evidence="2">2.7.7.6</ecNumber>
    </recommendedName>
</protein>
<dbReference type="InterPro" id="IPR007641">
    <property type="entry name" value="RNA_pol_Rpb2_7"/>
</dbReference>
<evidence type="ECO:0000259" key="14">
    <source>
        <dbReference type="Pfam" id="PF04565"/>
    </source>
</evidence>
<dbReference type="InterPro" id="IPR014724">
    <property type="entry name" value="RNA_pol_RPB2_OB-fold"/>
</dbReference>
<dbReference type="InterPro" id="IPR007645">
    <property type="entry name" value="RNA_pol_Rpb2_3"/>
</dbReference>
<evidence type="ECO:0000313" key="17">
    <source>
        <dbReference type="EMBL" id="QHU26794.1"/>
    </source>
</evidence>
<name>A0A6C0LAY8_9ZZZZ</name>
<evidence type="ECO:0000256" key="8">
    <source>
        <dbReference type="ARBA" id="ARBA00023163"/>
    </source>
</evidence>
<feature type="compositionally biased region" description="Basic and acidic residues" evidence="9">
    <location>
        <begin position="1609"/>
        <end position="1622"/>
    </location>
</feature>
<sequence>MDNSTIWKIINTYFEDNPQSLVRHHIDSYNDFFKNGIFQLFKEKNPLRINTRYDESIGDYRSQCIMYFGGKNGDKIYFGKPVIYDDNNSHYMFPNEARLRNMTYGMTIHYDVEIEFITILGKDEEPTIPGLETEGGYVDAPFKNTKTKTVAELEEEQILSNRTGDQNQEKAEEIMTGGAPKPPPRRKKKKLDSELTAAETAMFREALEKSMVEPNVQKETIVLEKIFLGKFPIMIQSNYCVLSGMPREMRHTMGECLNDIGGYFIIDGKEKTVISQERFGSNMLNIRESGDDKYLFSAEIMSVSENVSKPIRSLAVKIVAPTPSYTNKQIVVRIPNVREPVPLFILFRALGIVSDKQIITMCLLDIEKYESMVDLFAPSVHDAGGILTQRNALKYIANLQKHKTIPHTLEILADYFLPHIGEMNFTQKAYFLGNMVFRLLNVYNGTEPSTDRDNFKFKRIDLVGSLMNDLFREYYTIQQRQIHLAFEQQITYNRGIYENNLKGLIRENYREIFRERTLEAGFKKAFKGNWGAQAHTKRVGVVQDLNRLSHNSMMSHLRKTNLPLDASAKVVGPRVLHPTQWGFFDPIDTPDGANIGIHKHMSISAYVTQGYSREPMIKWLREKVDMKLIEDCSPLILSRMSKVFVNGHWAGALNNPIETVEKIKLFRRNGLIPTYTSVTFDIKQNTVFIYTDAGRICRPIFYMDNDSEKFSFESEKVSKILGDADKFSWNELITGFNRKKDPTFKINMDTIYELHEVYDGIDSESNPAKLKRFLQEKAIIDYIDTNESEGALIALSTEDLEKNKAKKFTHMEIHESLIFGLMANMINFPENNPASRNSFSCGQSKQAVSMYHTNHQVRMDKTAVVLVSGQNPLVKSRYLEHINHEGNPYGENTIVAIMCYTGYNMEDSVLINEGSLKRGLFRTTYYTTYESHEEKSKTGNATVDKVFSNIQSETNIVGTKPGYDYSKLDRFGLIRENTEVNDKTVLIGLAAASSESNEVKLDMSKTPKKGQLGIVDKAFITDGEEGFRIAKIRIREERIPNLGDKMASRAGQKGTVGLVIPEQDMPFTKDGIRPDIIINPHAIPTRMTIGQLVEGITGKACAMYGGSGDCTAFNNKGSKIKIFGEMLTNVGYHSSGNEILYNGMTGDQINAEIFMGPTYYMRLKHMVKDKINYRSLGPRTALTRQPVSGRANDGGLRIGEMERDSVISHGATEFLRESMMERGDKYHIAICNNTGMMAIYNPAKNIFMSPMADGPIRYTGSLDGKDMNIENVTKFGRNFSVVAVPYSFKLLLQELQTMNIQMRIITEDNIQQFENMSYSKNIEKLMFTDKFDPKSMVNEMKQQLLTKTDVFNTPDSIKTPSPQYAKGSPAYVPPEEEYQRLQGIYKKTAEELEKSPEYDPMYSPPFSVWKPGSGSGVDEDSPPFSPWKPETDSPSTNLDILKEQAQTYNVGETVHYSGDNKPERIWKITEIGPTLITIKAQTFLDELYDMDNTLYVTALDIYRPGDFVKTSPLGDTMPMIPVAQATMNGGAQGQGYGQVYGQGYGQGQQGNPLAGTPINFAPVFKIMNGGSDFSTGNPGDVQMEGGSAIGDSAPLLSSTLGPPMMFKQDGGEKKAEEKKPEEQSGGGFFDFGKVVIKKLGF</sequence>
<dbReference type="InterPro" id="IPR007646">
    <property type="entry name" value="RNA_pol_Rpb2_4"/>
</dbReference>
<dbReference type="InterPro" id="IPR007120">
    <property type="entry name" value="DNA-dir_RNAP_su2_dom"/>
</dbReference>
<dbReference type="EMBL" id="MN740444">
    <property type="protein sequence ID" value="QHU26794.1"/>
    <property type="molecule type" value="Genomic_DNA"/>
</dbReference>
<dbReference type="Pfam" id="PF04563">
    <property type="entry name" value="RNA_pol_Rpb2_1"/>
    <property type="match status" value="2"/>
</dbReference>
<keyword evidence="7" id="KW-0862">Zinc</keyword>
<evidence type="ECO:0000259" key="12">
    <source>
        <dbReference type="Pfam" id="PF04561"/>
    </source>
</evidence>
<dbReference type="InterPro" id="IPR007642">
    <property type="entry name" value="RNA_pol_Rpb2_2"/>
</dbReference>
<accession>A0A6C0LAY8</accession>
<feature type="compositionally biased region" description="Polar residues" evidence="9">
    <location>
        <begin position="1351"/>
        <end position="1362"/>
    </location>
</feature>
<feature type="domain" description="RNA polymerase Rpb2" evidence="14">
    <location>
        <begin position="545"/>
        <end position="607"/>
    </location>
</feature>
<feature type="domain" description="RNA polymerase Rpb2" evidence="16">
    <location>
        <begin position="774"/>
        <end position="814"/>
    </location>
</feature>
<evidence type="ECO:0000256" key="2">
    <source>
        <dbReference type="ARBA" id="ARBA00012418"/>
    </source>
</evidence>
<dbReference type="InterPro" id="IPR037033">
    <property type="entry name" value="DNA-dir_RNAP_su2_hyb_sf"/>
</dbReference>
<dbReference type="InterPro" id="IPR007647">
    <property type="entry name" value="RNA_pol_Rpb2_5"/>
</dbReference>
<evidence type="ECO:0000256" key="5">
    <source>
        <dbReference type="ARBA" id="ARBA00022695"/>
    </source>
</evidence>
<proteinExistence type="inferred from homology"/>
<dbReference type="Pfam" id="PF04566">
    <property type="entry name" value="RNA_pol_Rpb2_4"/>
    <property type="match status" value="1"/>
</dbReference>
<dbReference type="InterPro" id="IPR007121">
    <property type="entry name" value="RNA_pol_bsu_CS"/>
</dbReference>
<dbReference type="CDD" id="cd00653">
    <property type="entry name" value="RNA_pol_B_RPB2"/>
    <property type="match status" value="1"/>
</dbReference>
<evidence type="ECO:0000256" key="3">
    <source>
        <dbReference type="ARBA" id="ARBA00022478"/>
    </source>
</evidence>
<dbReference type="GO" id="GO:0003677">
    <property type="term" value="F:DNA binding"/>
    <property type="evidence" value="ECO:0007669"/>
    <property type="project" value="InterPro"/>
</dbReference>
<feature type="region of interest" description="Disordered" evidence="9">
    <location>
        <begin position="156"/>
        <end position="191"/>
    </location>
</feature>
<dbReference type="Gene3D" id="3.90.1070.20">
    <property type="match status" value="1"/>
</dbReference>
<dbReference type="Gene3D" id="2.40.270.10">
    <property type="entry name" value="DNA-directed RNA polymerase, subunit 2, domain 6"/>
    <property type="match status" value="1"/>
</dbReference>
<evidence type="ECO:0000259" key="13">
    <source>
        <dbReference type="Pfam" id="PF04563"/>
    </source>
</evidence>
<feature type="domain" description="RNA polymerase beta subunit protrusion" evidence="13">
    <location>
        <begin position="21"/>
        <end position="116"/>
    </location>
</feature>
<keyword evidence="6" id="KW-0479">Metal-binding</keyword>
<evidence type="ECO:0000259" key="15">
    <source>
        <dbReference type="Pfam" id="PF04566"/>
    </source>
</evidence>
<dbReference type="InterPro" id="IPR007644">
    <property type="entry name" value="RNA_pol_bsu_protrusion"/>
</dbReference>
<evidence type="ECO:0000256" key="6">
    <source>
        <dbReference type="ARBA" id="ARBA00022723"/>
    </source>
</evidence>
<dbReference type="GO" id="GO:0000428">
    <property type="term" value="C:DNA-directed RNA polymerase complex"/>
    <property type="evidence" value="ECO:0007669"/>
    <property type="project" value="UniProtKB-KW"/>
</dbReference>
<dbReference type="Pfam" id="PF04565">
    <property type="entry name" value="RNA_pol_Rpb2_3"/>
    <property type="match status" value="1"/>
</dbReference>
<comment type="similarity">
    <text evidence="1">Belongs to the RNA polymerase beta chain family.</text>
</comment>
<dbReference type="GO" id="GO:0003899">
    <property type="term" value="F:DNA-directed RNA polymerase activity"/>
    <property type="evidence" value="ECO:0007669"/>
    <property type="project" value="UniProtKB-EC"/>
</dbReference>
<evidence type="ECO:0000259" key="10">
    <source>
        <dbReference type="Pfam" id="PF00562"/>
    </source>
</evidence>
<evidence type="ECO:0000256" key="4">
    <source>
        <dbReference type="ARBA" id="ARBA00022679"/>
    </source>
</evidence>
<dbReference type="Pfam" id="PF04560">
    <property type="entry name" value="RNA_pol_Rpb2_7"/>
    <property type="match status" value="1"/>
</dbReference>
<feature type="region of interest" description="Disordered" evidence="9">
    <location>
        <begin position="1403"/>
        <end position="1434"/>
    </location>
</feature>
<feature type="domain" description="RNA polymerase beta subunit protrusion" evidence="13">
    <location>
        <begin position="208"/>
        <end position="498"/>
    </location>
</feature>